<protein>
    <submittedName>
        <fullName evidence="2">Uncharacterized protein</fullName>
    </submittedName>
</protein>
<feature type="compositionally biased region" description="Acidic residues" evidence="1">
    <location>
        <begin position="721"/>
        <end position="730"/>
    </location>
</feature>
<accession>A0A4P9XHD3</accession>
<evidence type="ECO:0000256" key="1">
    <source>
        <dbReference type="SAM" id="MobiDB-lite"/>
    </source>
</evidence>
<feature type="compositionally biased region" description="Basic residues" evidence="1">
    <location>
        <begin position="413"/>
        <end position="431"/>
    </location>
</feature>
<keyword evidence="3" id="KW-1185">Reference proteome</keyword>
<feature type="compositionally biased region" description="Low complexity" evidence="1">
    <location>
        <begin position="401"/>
        <end position="410"/>
    </location>
</feature>
<feature type="region of interest" description="Disordered" evidence="1">
    <location>
        <begin position="708"/>
        <end position="761"/>
    </location>
</feature>
<feature type="compositionally biased region" description="Acidic residues" evidence="1">
    <location>
        <begin position="446"/>
        <end position="468"/>
    </location>
</feature>
<dbReference type="PANTHER" id="PTHR35711">
    <property type="entry name" value="EXPRESSED PROTEIN"/>
    <property type="match status" value="1"/>
</dbReference>
<dbReference type="EMBL" id="KZ993278">
    <property type="protein sequence ID" value="RKP05085.1"/>
    <property type="molecule type" value="Genomic_DNA"/>
</dbReference>
<name>A0A4P9XHD3_9FUNG</name>
<feature type="compositionally biased region" description="Low complexity" evidence="1">
    <location>
        <begin position="434"/>
        <end position="445"/>
    </location>
</feature>
<reference evidence="3" key="1">
    <citation type="journal article" date="2018" name="Nat. Microbiol.">
        <title>Leveraging single-cell genomics to expand the fungal tree of life.</title>
        <authorList>
            <person name="Ahrendt S.R."/>
            <person name="Quandt C.A."/>
            <person name="Ciobanu D."/>
            <person name="Clum A."/>
            <person name="Salamov A."/>
            <person name="Andreopoulos B."/>
            <person name="Cheng J.F."/>
            <person name="Woyke T."/>
            <person name="Pelin A."/>
            <person name="Henrissat B."/>
            <person name="Reynolds N.K."/>
            <person name="Benny G.L."/>
            <person name="Smith M.E."/>
            <person name="James T.Y."/>
            <person name="Grigoriev I.V."/>
        </authorList>
    </citation>
    <scope>NUCLEOTIDE SEQUENCE [LARGE SCALE GENOMIC DNA]</scope>
    <source>
        <strain evidence="3">RSA 1356</strain>
    </source>
</reference>
<dbReference type="Proteomes" id="UP000271241">
    <property type="component" value="Unassembled WGS sequence"/>
</dbReference>
<gene>
    <name evidence="2" type="ORF">THASP1DRAFT_33085</name>
</gene>
<proteinExistence type="predicted"/>
<sequence>MATLRGAKRSNGPITDSPNNPFLDDIPLSDLPTTAITDDDAYDDDDDDASPPVYEEPSAAKEIGQHAFQPSEAYLYHSHANGHVEYNSDDEEEEEPEVYGDTAADSTAEQAAHAYSQQYFPTDYPLSLAAETSEALGGEHVLCDNESKYSVYPAETTNDDAGFVSCAEYEDEDPEFAAENPPVFGSDDELNAIVVGPDSDAEAGEEEHENDDASSYYTAERTYDTAEQVHASDDDDSSDGNGKRAAQSDADADGVDEARAKRRCPRGQLLSQANSRKRTGWRRSSVGIHLGILPTELKVEASPSNPFDVDDGEPAAVRGAALQRRSGKRELRYVFRGRRMEHRTNVFLDQRYNVDDTDEAGMPGHGGISPSANEQPRVLWPDADREDGGSDSPLGTRFSDTDASTVTVSTHYSARRTRSGNSARPRRRLKHYTTGDLDADLAAAEGETDGEEPVSEEYEEEANDDAEELFERQQLANDETVAALLSDLPGAPYVADDSNHPRRQPPPMGFFAAPASDEEDGEGDVIASDAEREEAEEVEDSKAQLAAAAELSNTAEDELEHAEADGTSSDDDDKENQPLAHNAAHGQYALRNTRSRATTGAFASHDSSKTLRGDDAYSDNAYDAADCNGVLAADSAETSWLRAPVDALSSDLAEDVDDANTSAAPLLSRKRSRSLSPNEDSEDASYPHTIRDEEDHCVRIHAGMLHGTGDGSSASFAADEPAGELADDTAEVAHPRKRVRSAAEQPAWPQASAAPTLELPRRPVAKGVRKYAAPIDSPDNPFSVHANSDDAVAAAATAVASDPPTSSSGAERLRYQDDQEADEEERRLNQKLIWPPPC</sequence>
<feature type="region of interest" description="Disordered" evidence="1">
    <location>
        <begin position="352"/>
        <end position="619"/>
    </location>
</feature>
<feature type="compositionally biased region" description="Acidic residues" evidence="1">
    <location>
        <begin position="87"/>
        <end position="98"/>
    </location>
</feature>
<feature type="compositionally biased region" description="Acidic residues" evidence="1">
    <location>
        <begin position="199"/>
        <end position="212"/>
    </location>
</feature>
<evidence type="ECO:0000313" key="2">
    <source>
        <dbReference type="EMBL" id="RKP05085.1"/>
    </source>
</evidence>
<feature type="region of interest" description="Disordered" evidence="1">
    <location>
        <begin position="650"/>
        <end position="692"/>
    </location>
</feature>
<evidence type="ECO:0000313" key="3">
    <source>
        <dbReference type="Proteomes" id="UP000271241"/>
    </source>
</evidence>
<dbReference type="PANTHER" id="PTHR35711:SF1">
    <property type="entry name" value="ECTODERMAL, ISOFORM F"/>
    <property type="match status" value="1"/>
</dbReference>
<feature type="region of interest" description="Disordered" evidence="1">
    <location>
        <begin position="1"/>
        <end position="111"/>
    </location>
</feature>
<feature type="compositionally biased region" description="Low complexity" evidence="1">
    <location>
        <begin position="796"/>
        <end position="808"/>
    </location>
</feature>
<feature type="compositionally biased region" description="Basic and acidic residues" evidence="1">
    <location>
        <begin position="606"/>
        <end position="615"/>
    </location>
</feature>
<feature type="region of interest" description="Disordered" evidence="1">
    <location>
        <begin position="796"/>
        <end position="838"/>
    </location>
</feature>
<feature type="region of interest" description="Disordered" evidence="1">
    <location>
        <begin position="171"/>
        <end position="281"/>
    </location>
</feature>
<feature type="compositionally biased region" description="Acidic residues" evidence="1">
    <location>
        <begin position="37"/>
        <end position="49"/>
    </location>
</feature>
<organism evidence="2 3">
    <name type="scientific">Thamnocephalis sphaerospora</name>
    <dbReference type="NCBI Taxonomy" id="78915"/>
    <lineage>
        <taxon>Eukaryota</taxon>
        <taxon>Fungi</taxon>
        <taxon>Fungi incertae sedis</taxon>
        <taxon>Zoopagomycota</taxon>
        <taxon>Zoopagomycotina</taxon>
        <taxon>Zoopagomycetes</taxon>
        <taxon>Zoopagales</taxon>
        <taxon>Sigmoideomycetaceae</taxon>
        <taxon>Thamnocephalis</taxon>
    </lineage>
</organism>
<dbReference type="AlphaFoldDB" id="A0A4P9XHD3"/>